<accession>A0ABD1EQF5</accession>
<dbReference type="Pfam" id="PF10181">
    <property type="entry name" value="PIG-H"/>
    <property type="match status" value="1"/>
</dbReference>
<feature type="domain" description="Phosphatidylinositol N-acetylglucosaminyltransferase subunit H conserved" evidence="4">
    <location>
        <begin position="90"/>
        <end position="154"/>
    </location>
</feature>
<keyword evidence="6" id="KW-1185">Reference proteome</keyword>
<keyword evidence="3" id="KW-0472">Membrane</keyword>
<dbReference type="InterPro" id="IPR019328">
    <property type="entry name" value="PIGH-H_dom"/>
</dbReference>
<sequence>MDKASFDTEPKRFESISGETLICTLEVNSNSLCVTLRKEMRYISVKRTIILTILWLFALFDHTFLLPVLLGLIILSRIIFDILDTTEEMLLIVNGLGYQVSSSSMFKQVVEFYPYEKVQNSFINEVILKRRVIYLLSLLLQTSTTQPKLVPLFQYLLPKRDCLEIIYRGIKSLDKN</sequence>
<evidence type="ECO:0000313" key="6">
    <source>
        <dbReference type="Proteomes" id="UP001566132"/>
    </source>
</evidence>
<reference evidence="5 6" key="1">
    <citation type="submission" date="2024-05" db="EMBL/GenBank/DDBJ databases">
        <title>Genetic variation in Jamaican populations of the coffee berry borer (Hypothenemus hampei).</title>
        <authorList>
            <person name="Errbii M."/>
            <person name="Myrie A."/>
        </authorList>
    </citation>
    <scope>NUCLEOTIDE SEQUENCE [LARGE SCALE GENOMIC DNA]</scope>
    <source>
        <strain evidence="5">JA-Hopewell-2020-01-JO</strain>
        <tissue evidence="5">Whole body</tissue>
    </source>
</reference>
<dbReference type="PANTHER" id="PTHR15231:SF1">
    <property type="entry name" value="PHOSPHATIDYLINOSITOL N-ACETYLGLUCOSAMINYLTRANSFERASE SUBUNIT H"/>
    <property type="match status" value="1"/>
</dbReference>
<feature type="transmembrane region" description="Helical" evidence="3">
    <location>
        <begin position="48"/>
        <end position="75"/>
    </location>
</feature>
<evidence type="ECO:0000256" key="1">
    <source>
        <dbReference type="ARBA" id="ARBA00004687"/>
    </source>
</evidence>
<dbReference type="InterPro" id="IPR044215">
    <property type="entry name" value="PIG-H"/>
</dbReference>
<proteinExistence type="inferred from homology"/>
<keyword evidence="3" id="KW-0812">Transmembrane</keyword>
<comment type="similarity">
    <text evidence="2">Belongs to the PIGH family.</text>
</comment>
<keyword evidence="3" id="KW-1133">Transmembrane helix</keyword>
<evidence type="ECO:0000259" key="4">
    <source>
        <dbReference type="Pfam" id="PF10181"/>
    </source>
</evidence>
<organism evidence="5 6">
    <name type="scientific">Hypothenemus hampei</name>
    <name type="common">Coffee berry borer</name>
    <dbReference type="NCBI Taxonomy" id="57062"/>
    <lineage>
        <taxon>Eukaryota</taxon>
        <taxon>Metazoa</taxon>
        <taxon>Ecdysozoa</taxon>
        <taxon>Arthropoda</taxon>
        <taxon>Hexapoda</taxon>
        <taxon>Insecta</taxon>
        <taxon>Pterygota</taxon>
        <taxon>Neoptera</taxon>
        <taxon>Endopterygota</taxon>
        <taxon>Coleoptera</taxon>
        <taxon>Polyphaga</taxon>
        <taxon>Cucujiformia</taxon>
        <taxon>Curculionidae</taxon>
        <taxon>Scolytinae</taxon>
        <taxon>Hypothenemus</taxon>
    </lineage>
</organism>
<dbReference type="Proteomes" id="UP001566132">
    <property type="component" value="Unassembled WGS sequence"/>
</dbReference>
<dbReference type="AlphaFoldDB" id="A0ABD1EQF5"/>
<gene>
    <name evidence="5" type="ORF">ABEB36_006230</name>
</gene>
<protein>
    <recommendedName>
        <fullName evidence="4">Phosphatidylinositol N-acetylglucosaminyltransferase subunit H conserved domain-containing protein</fullName>
    </recommendedName>
</protein>
<evidence type="ECO:0000313" key="5">
    <source>
        <dbReference type="EMBL" id="KAL1500786.1"/>
    </source>
</evidence>
<name>A0ABD1EQF5_HYPHA</name>
<comment type="caution">
    <text evidence="5">The sequence shown here is derived from an EMBL/GenBank/DDBJ whole genome shotgun (WGS) entry which is preliminary data.</text>
</comment>
<evidence type="ECO:0000256" key="3">
    <source>
        <dbReference type="SAM" id="Phobius"/>
    </source>
</evidence>
<evidence type="ECO:0000256" key="2">
    <source>
        <dbReference type="ARBA" id="ARBA00009610"/>
    </source>
</evidence>
<dbReference type="PANTHER" id="PTHR15231">
    <property type="entry name" value="PHOSPHATIDYLINOSITOL N-ACETYLGLUCOSAMINYLTRANSFERASE SUBUNIT H"/>
    <property type="match status" value="1"/>
</dbReference>
<dbReference type="EMBL" id="JBDJPC010000005">
    <property type="protein sequence ID" value="KAL1500786.1"/>
    <property type="molecule type" value="Genomic_DNA"/>
</dbReference>
<comment type="pathway">
    <text evidence="1">Glycolipid biosynthesis; glycosylphosphatidylinositol-anchor biosynthesis.</text>
</comment>